<organism evidence="1 2">
    <name type="scientific">Coccidioides immitis H538.4</name>
    <dbReference type="NCBI Taxonomy" id="396776"/>
    <lineage>
        <taxon>Eukaryota</taxon>
        <taxon>Fungi</taxon>
        <taxon>Dikarya</taxon>
        <taxon>Ascomycota</taxon>
        <taxon>Pezizomycotina</taxon>
        <taxon>Eurotiomycetes</taxon>
        <taxon>Eurotiomycetidae</taxon>
        <taxon>Onygenales</taxon>
        <taxon>Onygenaceae</taxon>
        <taxon>Coccidioides</taxon>
    </lineage>
</organism>
<reference evidence="2" key="1">
    <citation type="journal article" date="2010" name="Genome Res.">
        <title>Population genomic sequencing of Coccidioides fungi reveals recent hybridization and transposon control.</title>
        <authorList>
            <person name="Neafsey D.E."/>
            <person name="Barker B.M."/>
            <person name="Sharpton T.J."/>
            <person name="Stajich J.E."/>
            <person name="Park D.J."/>
            <person name="Whiston E."/>
            <person name="Hung C.-Y."/>
            <person name="McMahan C."/>
            <person name="White J."/>
            <person name="Sykes S."/>
            <person name="Heiman D."/>
            <person name="Young S."/>
            <person name="Zeng Q."/>
            <person name="Abouelleil A."/>
            <person name="Aftuck L."/>
            <person name="Bessette D."/>
            <person name="Brown A."/>
            <person name="FitzGerald M."/>
            <person name="Lui A."/>
            <person name="Macdonald J.P."/>
            <person name="Priest M."/>
            <person name="Orbach M.J."/>
            <person name="Galgiani J.N."/>
            <person name="Kirkland T.N."/>
            <person name="Cole G.T."/>
            <person name="Birren B.W."/>
            <person name="Henn M.R."/>
            <person name="Taylor J.W."/>
            <person name="Rounsley S.D."/>
        </authorList>
    </citation>
    <scope>NUCLEOTIDE SEQUENCE [LARGE SCALE GENOMIC DNA]</scope>
    <source>
        <strain evidence="2">H538.4</strain>
    </source>
</reference>
<dbReference type="Proteomes" id="UP000054563">
    <property type="component" value="Unassembled WGS sequence"/>
</dbReference>
<proteinExistence type="predicted"/>
<gene>
    <name evidence="1" type="ORF">CIHG_10013</name>
</gene>
<protein>
    <submittedName>
        <fullName evidence="1">Uncharacterized protein</fullName>
    </submittedName>
</protein>
<accession>A0A0J8S5U9</accession>
<evidence type="ECO:0000313" key="2">
    <source>
        <dbReference type="Proteomes" id="UP000054563"/>
    </source>
</evidence>
<dbReference type="VEuPathDB" id="FungiDB:CIHG_10013"/>
<evidence type="ECO:0000313" key="1">
    <source>
        <dbReference type="EMBL" id="KMU92211.1"/>
    </source>
</evidence>
<name>A0A0J8S5U9_COCIT</name>
<dbReference type="EMBL" id="DS017058">
    <property type="protein sequence ID" value="KMU92211.1"/>
    <property type="molecule type" value="Genomic_DNA"/>
</dbReference>
<sequence length="109" mass="13001">MLARSGTQRRRFQQKRHQRANWRMIKITHIPWWTSASLLAHPRCIELSRPWHAFLFLRSSFSQLISRAYGLVHISLAFCVQYSSEHFCPFALFGRLLFILSARLPEFRI</sequence>
<dbReference type="AlphaFoldDB" id="A0A0J8S5U9"/>